<protein>
    <submittedName>
        <fullName evidence="1">Uncharacterized protein</fullName>
    </submittedName>
</protein>
<keyword evidence="2" id="KW-1185">Reference proteome</keyword>
<gene>
    <name evidence="1" type="ORF">NUW58_g3690</name>
</gene>
<organism evidence="1 2">
    <name type="scientific">Xylaria curta</name>
    <dbReference type="NCBI Taxonomy" id="42375"/>
    <lineage>
        <taxon>Eukaryota</taxon>
        <taxon>Fungi</taxon>
        <taxon>Dikarya</taxon>
        <taxon>Ascomycota</taxon>
        <taxon>Pezizomycotina</taxon>
        <taxon>Sordariomycetes</taxon>
        <taxon>Xylariomycetidae</taxon>
        <taxon>Xylariales</taxon>
        <taxon>Xylariaceae</taxon>
        <taxon>Xylaria</taxon>
    </lineage>
</organism>
<dbReference type="Proteomes" id="UP001143856">
    <property type="component" value="Unassembled WGS sequence"/>
</dbReference>
<evidence type="ECO:0000313" key="1">
    <source>
        <dbReference type="EMBL" id="KAJ2988998.1"/>
    </source>
</evidence>
<proteinExistence type="predicted"/>
<comment type="caution">
    <text evidence="1">The sequence shown here is derived from an EMBL/GenBank/DDBJ whole genome shotgun (WGS) entry which is preliminary data.</text>
</comment>
<dbReference type="EMBL" id="JAPDGR010000580">
    <property type="protein sequence ID" value="KAJ2988998.1"/>
    <property type="molecule type" value="Genomic_DNA"/>
</dbReference>
<reference evidence="1" key="1">
    <citation type="submission" date="2022-10" db="EMBL/GenBank/DDBJ databases">
        <title>Genome Sequence of Xylaria curta.</title>
        <authorList>
            <person name="Buettner E."/>
        </authorList>
    </citation>
    <scope>NUCLEOTIDE SEQUENCE</scope>
    <source>
        <strain evidence="1">Babe10</strain>
    </source>
</reference>
<name>A0ACC1P9S9_9PEZI</name>
<evidence type="ECO:0000313" key="2">
    <source>
        <dbReference type="Proteomes" id="UP001143856"/>
    </source>
</evidence>
<accession>A0ACC1P9S9</accession>
<sequence>MILSSLIVAALVGRVVAQSGISSISPTANSTWKTTPQLPRNSSDVLKPLYQPWSPKTPKFRNQSLLDALSSPNPGSSLRVSAAADDLPEGVCAPGIPCRNGACCSNTGVCSFSQSSCGPDVCISNCDAKAPCGKDAKPENALCPLNVCCSQYGFCGSIDEFCGAGCQEGFGSCGPPKTPSCSGNSATTRRIGYYESWANTRKCDKRSPEDLDLTGITHLNFAFAFFDPGSYKISPMDSNSASLYKRFTGLKDKKKSLQTWISVGGWSFNDDTNKPNTRTAFSDMASSASGRQKFIDSLQNFMQTYGFDGVDLDWEYPAADDRGGKKSDFGNFPELIAEMKSSFGGSYGISLTLPSSFWYLQHFDVVTMQEYVDWDSSNRFTGPYIRPHTNLTEITDGLSLLWRAGVKPEKVVLGLGWYGRSFTLADPGCHVPNGVCQFTAGAAPGECTESSGTLSNAEIKRILDTSTGVEDDQWVSYDDGITMQQKIKTANDLCLGGTMIWALDQDNSDGDSMSDMLGVGKANGVSEEAAEAYKEQMNNAAKGQVANVQQKSVCSNGEVQTLCCAPGTTMGQCKWEGFRGVGLPCTPVCNNTDAIIVAQNSNSYQLNEGGQLADWTCLGGFQAYCCDG</sequence>